<dbReference type="InterPro" id="IPR036928">
    <property type="entry name" value="AS_sf"/>
</dbReference>
<keyword evidence="6" id="KW-1185">Reference proteome</keyword>
<dbReference type="RefSeq" id="WP_074445171.1">
    <property type="nucleotide sequence ID" value="NZ_FMBM01000002.1"/>
</dbReference>
<dbReference type="GO" id="GO:0003824">
    <property type="term" value="F:catalytic activity"/>
    <property type="evidence" value="ECO:0007669"/>
    <property type="project" value="InterPro"/>
</dbReference>
<evidence type="ECO:0000259" key="2">
    <source>
        <dbReference type="Pfam" id="PF01425"/>
    </source>
</evidence>
<comment type="caution">
    <text evidence="3">The sequence shown here is derived from an EMBL/GenBank/DDBJ whole genome shotgun (WGS) entry which is preliminary data.</text>
</comment>
<dbReference type="STRING" id="1653334.GA0071312_2418"/>
<dbReference type="InterPro" id="IPR023631">
    <property type="entry name" value="Amidase_dom"/>
</dbReference>
<dbReference type="Gene3D" id="3.90.1300.10">
    <property type="entry name" value="Amidase signature (AS) domain"/>
    <property type="match status" value="1"/>
</dbReference>
<dbReference type="InterPro" id="IPR000120">
    <property type="entry name" value="Amidase"/>
</dbReference>
<dbReference type="PATRIC" id="fig|1653334.4.peg.1556"/>
<organism evidence="3 5">
    <name type="scientific">Saliniramus fredricksonii</name>
    <dbReference type="NCBI Taxonomy" id="1653334"/>
    <lineage>
        <taxon>Bacteria</taxon>
        <taxon>Pseudomonadati</taxon>
        <taxon>Pseudomonadota</taxon>
        <taxon>Alphaproteobacteria</taxon>
        <taxon>Hyphomicrobiales</taxon>
        <taxon>Salinarimonadaceae</taxon>
        <taxon>Saliniramus</taxon>
    </lineage>
</organism>
<evidence type="ECO:0000313" key="5">
    <source>
        <dbReference type="Proteomes" id="UP000050497"/>
    </source>
</evidence>
<feature type="domain" description="Amidase" evidence="2">
    <location>
        <begin position="33"/>
        <end position="403"/>
    </location>
</feature>
<sequence>MLSLLDLLRRIDAGHISAQSALSHCLDLIEAREYAVRAFTHMDTHAAAAAQGPLRGIAIGVKDIIDVAGMPTGMGSPIYRDNVARADASITAMLRRAGGTPLAKTTTTAFAFLDPTETLNPHNPAHTPGGSSAGSAAAVGAGMLPLAIGTQTGGSVIRPASYCGAAAIKPSFRLLPTVGVKCYSWALDTLGLFAASVPDLAYALAALGERPDLRLPDDRAPDSAAGLRIGLLMQDFAGPPEDDSAAALDAAVKAIEADGAQVTPVSAPESLAAAYNVHGIIQDYESVRALAWEYDAHRDQLPPILGETLDAAQHVPAGAYDEARRTAHQARREAKSFMRGYDALLTFASPGSAPEGLASTGESRFNRLWTLMGVPAVNVPGFRNAAGLPVGVQIVTGFGRDDKALQVAACIENALQKRL</sequence>
<evidence type="ECO:0000313" key="6">
    <source>
        <dbReference type="Proteomes" id="UP000182800"/>
    </source>
</evidence>
<evidence type="ECO:0000313" key="4">
    <source>
        <dbReference type="EMBL" id="SCC81474.1"/>
    </source>
</evidence>
<evidence type="ECO:0000256" key="1">
    <source>
        <dbReference type="ARBA" id="ARBA00009199"/>
    </source>
</evidence>
<comment type="similarity">
    <text evidence="1">Belongs to the amidase family.</text>
</comment>
<protein>
    <submittedName>
        <fullName evidence="4">Asp-tRNAAsn/Glu-tRNAGln amidotransferase A subunit</fullName>
    </submittedName>
    <submittedName>
        <fullName evidence="3">Putative amidase</fullName>
    </submittedName>
</protein>
<proteinExistence type="inferred from homology"/>
<reference evidence="4 6" key="2">
    <citation type="submission" date="2016-08" db="EMBL/GenBank/DDBJ databases">
        <authorList>
            <person name="Varghese N."/>
            <person name="Submissions Spin"/>
        </authorList>
    </citation>
    <scope>NUCLEOTIDE SEQUENCE [LARGE SCALE GENOMIC DNA]</scope>
    <source>
        <strain evidence="4 6">HL-109</strain>
    </source>
</reference>
<name>A0A0P8BR86_9HYPH</name>
<dbReference type="SUPFAM" id="SSF75304">
    <property type="entry name" value="Amidase signature (AS) enzymes"/>
    <property type="match status" value="1"/>
</dbReference>
<dbReference type="PANTHER" id="PTHR11895">
    <property type="entry name" value="TRANSAMIDASE"/>
    <property type="match status" value="1"/>
</dbReference>
<gene>
    <name evidence="4" type="ORF">GA0071312_2418</name>
    <name evidence="3" type="ORF">HLUCCO17_04325</name>
</gene>
<dbReference type="EMBL" id="FMBM01000002">
    <property type="protein sequence ID" value="SCC81474.1"/>
    <property type="molecule type" value="Genomic_DNA"/>
</dbReference>
<dbReference type="EMBL" id="LJSX01000004">
    <property type="protein sequence ID" value="KPQ12031.1"/>
    <property type="molecule type" value="Genomic_DNA"/>
</dbReference>
<reference evidence="3 5" key="1">
    <citation type="submission" date="2015-09" db="EMBL/GenBank/DDBJ databases">
        <title>Identification and resolution of microdiversity through metagenomic sequencing of parallel consortia.</title>
        <authorList>
            <person name="Nelson W.C."/>
            <person name="Romine M.F."/>
            <person name="Lindemann S.R."/>
        </authorList>
    </citation>
    <scope>NUCLEOTIDE SEQUENCE [LARGE SCALE GENOMIC DNA]</scope>
    <source>
        <strain evidence="3">HL-109</strain>
    </source>
</reference>
<dbReference type="Proteomes" id="UP000050497">
    <property type="component" value="Unassembled WGS sequence"/>
</dbReference>
<dbReference type="Pfam" id="PF01425">
    <property type="entry name" value="Amidase"/>
    <property type="match status" value="1"/>
</dbReference>
<dbReference type="OrthoDB" id="8438154at2"/>
<accession>A0A0P8BR86</accession>
<dbReference type="AlphaFoldDB" id="A0A0P8BR86"/>
<dbReference type="PANTHER" id="PTHR11895:SF151">
    <property type="entry name" value="GLUTAMYL-TRNA(GLN) AMIDOTRANSFERASE SUBUNIT A"/>
    <property type="match status" value="1"/>
</dbReference>
<dbReference type="Proteomes" id="UP000182800">
    <property type="component" value="Unassembled WGS sequence"/>
</dbReference>
<evidence type="ECO:0000313" key="3">
    <source>
        <dbReference type="EMBL" id="KPQ12031.1"/>
    </source>
</evidence>